<dbReference type="Gene3D" id="1.20.144.10">
    <property type="entry name" value="Phosphatidic acid phosphatase type 2/haloperoxidase"/>
    <property type="match status" value="1"/>
</dbReference>
<feature type="region of interest" description="Disordered" evidence="1">
    <location>
        <begin position="1"/>
        <end position="20"/>
    </location>
</feature>
<name>A0A2L0EIS4_SORCE</name>
<feature type="compositionally biased region" description="Low complexity" evidence="1">
    <location>
        <begin position="54"/>
        <end position="98"/>
    </location>
</feature>
<accession>A0A2L0EIS4</accession>
<reference evidence="4 5" key="1">
    <citation type="submission" date="2015-09" db="EMBL/GenBank/DDBJ databases">
        <title>Sorangium comparison.</title>
        <authorList>
            <person name="Zaburannyi N."/>
            <person name="Bunk B."/>
            <person name="Overmann J."/>
            <person name="Mueller R."/>
        </authorList>
    </citation>
    <scope>NUCLEOTIDE SEQUENCE [LARGE SCALE GENOMIC DNA]</scope>
    <source>
        <strain evidence="4 5">So ce26</strain>
    </source>
</reference>
<dbReference type="AlphaFoldDB" id="A0A2L0EIS4"/>
<dbReference type="SUPFAM" id="SSF48317">
    <property type="entry name" value="Acid phosphatase/Vanadium-dependent haloperoxidase"/>
    <property type="match status" value="1"/>
</dbReference>
<proteinExistence type="predicted"/>
<feature type="region of interest" description="Disordered" evidence="1">
    <location>
        <begin position="38"/>
        <end position="99"/>
    </location>
</feature>
<evidence type="ECO:0000259" key="3">
    <source>
        <dbReference type="Pfam" id="PF01569"/>
    </source>
</evidence>
<keyword evidence="2" id="KW-0732">Signal</keyword>
<evidence type="ECO:0000256" key="2">
    <source>
        <dbReference type="SAM" id="SignalP"/>
    </source>
</evidence>
<evidence type="ECO:0000256" key="1">
    <source>
        <dbReference type="SAM" id="MobiDB-lite"/>
    </source>
</evidence>
<gene>
    <name evidence="4" type="ORF">SOCE26_005830</name>
</gene>
<dbReference type="InterPro" id="IPR036938">
    <property type="entry name" value="PAP2/HPO_sf"/>
</dbReference>
<protein>
    <recommendedName>
        <fullName evidence="3">Phosphatidic acid phosphatase type 2/haloperoxidase domain-containing protein</fullName>
    </recommendedName>
</protein>
<dbReference type="InterPro" id="IPR000326">
    <property type="entry name" value="PAP2/HPO"/>
</dbReference>
<feature type="signal peptide" evidence="2">
    <location>
        <begin position="1"/>
        <end position="41"/>
    </location>
</feature>
<feature type="domain" description="Phosphatidic acid phosphatase type 2/haloperoxidase" evidence="3">
    <location>
        <begin position="204"/>
        <end position="330"/>
    </location>
</feature>
<organism evidence="4 5">
    <name type="scientific">Sorangium cellulosum</name>
    <name type="common">Polyangium cellulosum</name>
    <dbReference type="NCBI Taxonomy" id="56"/>
    <lineage>
        <taxon>Bacteria</taxon>
        <taxon>Pseudomonadati</taxon>
        <taxon>Myxococcota</taxon>
        <taxon>Polyangia</taxon>
        <taxon>Polyangiales</taxon>
        <taxon>Polyangiaceae</taxon>
        <taxon>Sorangium</taxon>
    </lineage>
</organism>
<feature type="compositionally biased region" description="Basic residues" evidence="1">
    <location>
        <begin position="9"/>
        <end position="20"/>
    </location>
</feature>
<sequence length="362" mass="37518">MDRRAAARRERRSPSRRLRARRLASVALAAAALLGATAAGAEQPAAPPGGAAGAGSSARGAGKAGALRPVAAAPPLATAPPLAAAPPAGGPQRPSPARHLAWDPRWPRFRVGEYVATGVLAATAFATLAIPPAEGRWTGVSGFDRSARDVMRIGSDRNREFARDASDLLLALTTNHLAVDALLVAWWGHGRGSVAWQLAMIDIETLALNAAMNGVVAGFASRERPYRAQCGGPEELQDRDCRGSKRYRSFYSGHSSTAFTAAGLTCSHHARLPLYGGGAADALACGASLATAAAVATLRVVSDQHFATDALTGAALGTLTGFGVPWLLHYRDGAPEADAPRREGVSIRFVPAPLGGYLVGRF</sequence>
<feature type="chain" id="PRO_5014824005" description="Phosphatidic acid phosphatase type 2/haloperoxidase domain-containing protein" evidence="2">
    <location>
        <begin position="42"/>
        <end position="362"/>
    </location>
</feature>
<evidence type="ECO:0000313" key="4">
    <source>
        <dbReference type="EMBL" id="AUX39201.1"/>
    </source>
</evidence>
<dbReference type="Proteomes" id="UP000238348">
    <property type="component" value="Chromosome"/>
</dbReference>
<evidence type="ECO:0000313" key="5">
    <source>
        <dbReference type="Proteomes" id="UP000238348"/>
    </source>
</evidence>
<dbReference type="Pfam" id="PF01569">
    <property type="entry name" value="PAP2"/>
    <property type="match status" value="1"/>
</dbReference>
<dbReference type="EMBL" id="CP012673">
    <property type="protein sequence ID" value="AUX39201.1"/>
    <property type="molecule type" value="Genomic_DNA"/>
</dbReference>